<protein>
    <recommendedName>
        <fullName evidence="1">Myb/SANT-like domain-containing protein</fullName>
    </recommendedName>
</protein>
<keyword evidence="3" id="KW-1185">Reference proteome</keyword>
<dbReference type="AlphaFoldDB" id="A0ABD3JDY3"/>
<dbReference type="PANTHER" id="PTHR31704">
    <property type="entry name" value="MYB/SANT-LIKE DNA-BINDING DOMAIN PROTEIN-RELATED"/>
    <property type="match status" value="1"/>
</dbReference>
<comment type="caution">
    <text evidence="2">The sequence shown here is derived from an EMBL/GenBank/DDBJ whole genome shotgun (WGS) entry which is preliminary data.</text>
</comment>
<proteinExistence type="predicted"/>
<feature type="domain" description="Myb/SANT-like" evidence="1">
    <location>
        <begin position="24"/>
        <end position="90"/>
    </location>
</feature>
<accession>A0ABD3JDY3</accession>
<gene>
    <name evidence="2" type="ORF">ACJRO7_030472</name>
</gene>
<dbReference type="InterPro" id="IPR024752">
    <property type="entry name" value="Myb/SANT-like_dom"/>
</dbReference>
<dbReference type="EMBL" id="JBJKBG010000008">
    <property type="protein sequence ID" value="KAL3725450.1"/>
    <property type="molecule type" value="Genomic_DNA"/>
</dbReference>
<evidence type="ECO:0000259" key="1">
    <source>
        <dbReference type="Pfam" id="PF12776"/>
    </source>
</evidence>
<dbReference type="PANTHER" id="PTHR31704:SF37">
    <property type="entry name" value="HEAT SHOCK PROTEIN"/>
    <property type="match status" value="1"/>
</dbReference>
<sequence>MVNSSKEKAYWSSKDIETFYRFNKRDGWTAIITKFEELRGKKYDKNQMKSKWDNLKEEWKIWKQLIQKETRLGWDPMKKTIDTSDEWWERKIQANPKLKVFRMKGIHPDMEVLLDIMFQGTVATRSVTWNSAQDLCNTENLEATQADIGDCAGSIDDTLECDVCEMNAKPSQSKSHKKWYKKKLTGPAKLASQINRLCSAVESRSNETSVAREFDPYKEIMQTLKAIPEIKEDGKLFFCALSHLSKKKDNRQIFMNLDEDEEEVEWLKYKLEEHNSHH</sequence>
<evidence type="ECO:0000313" key="2">
    <source>
        <dbReference type="EMBL" id="KAL3725450.1"/>
    </source>
</evidence>
<dbReference type="Proteomes" id="UP001634007">
    <property type="component" value="Unassembled WGS sequence"/>
</dbReference>
<name>A0ABD3JDY3_EUCGL</name>
<dbReference type="Pfam" id="PF12776">
    <property type="entry name" value="Myb_DNA-bind_3"/>
    <property type="match status" value="1"/>
</dbReference>
<reference evidence="2 3" key="1">
    <citation type="submission" date="2024-11" db="EMBL/GenBank/DDBJ databases">
        <title>Chromosome-level genome assembly of Eucalyptus globulus Labill. provides insights into its genome evolution.</title>
        <authorList>
            <person name="Li X."/>
        </authorList>
    </citation>
    <scope>NUCLEOTIDE SEQUENCE [LARGE SCALE GENOMIC DNA]</scope>
    <source>
        <strain evidence="2">CL2024</strain>
        <tissue evidence="2">Fresh tender leaves</tissue>
    </source>
</reference>
<evidence type="ECO:0000313" key="3">
    <source>
        <dbReference type="Proteomes" id="UP001634007"/>
    </source>
</evidence>
<organism evidence="2 3">
    <name type="scientific">Eucalyptus globulus</name>
    <name type="common">Tasmanian blue gum</name>
    <dbReference type="NCBI Taxonomy" id="34317"/>
    <lineage>
        <taxon>Eukaryota</taxon>
        <taxon>Viridiplantae</taxon>
        <taxon>Streptophyta</taxon>
        <taxon>Embryophyta</taxon>
        <taxon>Tracheophyta</taxon>
        <taxon>Spermatophyta</taxon>
        <taxon>Magnoliopsida</taxon>
        <taxon>eudicotyledons</taxon>
        <taxon>Gunneridae</taxon>
        <taxon>Pentapetalae</taxon>
        <taxon>rosids</taxon>
        <taxon>malvids</taxon>
        <taxon>Myrtales</taxon>
        <taxon>Myrtaceae</taxon>
        <taxon>Myrtoideae</taxon>
        <taxon>Eucalypteae</taxon>
        <taxon>Eucalyptus</taxon>
    </lineage>
</organism>